<feature type="compositionally biased region" description="Pro residues" evidence="1">
    <location>
        <begin position="26"/>
        <end position="35"/>
    </location>
</feature>
<organism evidence="2 3">
    <name type="scientific">Ficus carica</name>
    <name type="common">Common fig</name>
    <dbReference type="NCBI Taxonomy" id="3494"/>
    <lineage>
        <taxon>Eukaryota</taxon>
        <taxon>Viridiplantae</taxon>
        <taxon>Streptophyta</taxon>
        <taxon>Embryophyta</taxon>
        <taxon>Tracheophyta</taxon>
        <taxon>Spermatophyta</taxon>
        <taxon>Magnoliopsida</taxon>
        <taxon>eudicotyledons</taxon>
        <taxon>Gunneridae</taxon>
        <taxon>Pentapetalae</taxon>
        <taxon>rosids</taxon>
        <taxon>fabids</taxon>
        <taxon>Rosales</taxon>
        <taxon>Moraceae</taxon>
        <taxon>Ficeae</taxon>
        <taxon>Ficus</taxon>
    </lineage>
</organism>
<keyword evidence="3" id="KW-1185">Reference proteome</keyword>
<sequence length="41" mass="4630">MHKLRPKMVVEMLKENGILKVKLSTPPIPPRPPLPALESRS</sequence>
<proteinExistence type="predicted"/>
<comment type="caution">
    <text evidence="2">The sequence shown here is derived from an EMBL/GenBank/DDBJ whole genome shotgun (WGS) entry which is preliminary data.</text>
</comment>
<accession>A0AA88DJS5</accession>
<reference evidence="2" key="1">
    <citation type="submission" date="2023-07" db="EMBL/GenBank/DDBJ databases">
        <title>draft genome sequence of fig (Ficus carica).</title>
        <authorList>
            <person name="Takahashi T."/>
            <person name="Nishimura K."/>
        </authorList>
    </citation>
    <scope>NUCLEOTIDE SEQUENCE</scope>
</reference>
<evidence type="ECO:0000313" key="2">
    <source>
        <dbReference type="EMBL" id="GMN52194.1"/>
    </source>
</evidence>
<dbReference type="EMBL" id="BTGU01000041">
    <property type="protein sequence ID" value="GMN52194.1"/>
    <property type="molecule type" value="Genomic_DNA"/>
</dbReference>
<name>A0AA88DJS5_FICCA</name>
<dbReference type="AlphaFoldDB" id="A0AA88DJS5"/>
<evidence type="ECO:0000313" key="3">
    <source>
        <dbReference type="Proteomes" id="UP001187192"/>
    </source>
</evidence>
<feature type="region of interest" description="Disordered" evidence="1">
    <location>
        <begin position="22"/>
        <end position="41"/>
    </location>
</feature>
<dbReference type="Proteomes" id="UP001187192">
    <property type="component" value="Unassembled WGS sequence"/>
</dbReference>
<protein>
    <submittedName>
        <fullName evidence="2">Uncharacterized protein</fullName>
    </submittedName>
</protein>
<evidence type="ECO:0000256" key="1">
    <source>
        <dbReference type="SAM" id="MobiDB-lite"/>
    </source>
</evidence>
<gene>
    <name evidence="2" type="ORF">TIFTF001_021336</name>
</gene>